<organism evidence="1 2">
    <name type="scientific">Diversispora eburnea</name>
    <dbReference type="NCBI Taxonomy" id="1213867"/>
    <lineage>
        <taxon>Eukaryota</taxon>
        <taxon>Fungi</taxon>
        <taxon>Fungi incertae sedis</taxon>
        <taxon>Mucoromycota</taxon>
        <taxon>Glomeromycotina</taxon>
        <taxon>Glomeromycetes</taxon>
        <taxon>Diversisporales</taxon>
        <taxon>Diversisporaceae</taxon>
        <taxon>Diversispora</taxon>
    </lineage>
</organism>
<evidence type="ECO:0000313" key="2">
    <source>
        <dbReference type="Proteomes" id="UP000789706"/>
    </source>
</evidence>
<dbReference type="EMBL" id="CAJVPK010003630">
    <property type="protein sequence ID" value="CAG8629353.1"/>
    <property type="molecule type" value="Genomic_DNA"/>
</dbReference>
<comment type="caution">
    <text evidence="1">The sequence shown here is derived from an EMBL/GenBank/DDBJ whole genome shotgun (WGS) entry which is preliminary data.</text>
</comment>
<sequence length="56" mass="6268">SSSFKTKRKNKFITHDEMKTQWKNTATLFSGVCGADVCNSASNVPIHRELPSNIEL</sequence>
<dbReference type="AlphaFoldDB" id="A0A9N9D7J5"/>
<evidence type="ECO:0000313" key="1">
    <source>
        <dbReference type="EMBL" id="CAG8629353.1"/>
    </source>
</evidence>
<keyword evidence="2" id="KW-1185">Reference proteome</keyword>
<accession>A0A9N9D7J5</accession>
<gene>
    <name evidence="1" type="ORF">DEBURN_LOCUS10703</name>
</gene>
<protein>
    <submittedName>
        <fullName evidence="1">653_t:CDS:1</fullName>
    </submittedName>
</protein>
<reference evidence="1" key="1">
    <citation type="submission" date="2021-06" db="EMBL/GenBank/DDBJ databases">
        <authorList>
            <person name="Kallberg Y."/>
            <person name="Tangrot J."/>
            <person name="Rosling A."/>
        </authorList>
    </citation>
    <scope>NUCLEOTIDE SEQUENCE</scope>
    <source>
        <strain evidence="1">AZ414A</strain>
    </source>
</reference>
<dbReference type="Proteomes" id="UP000789706">
    <property type="component" value="Unassembled WGS sequence"/>
</dbReference>
<name>A0A9N9D7J5_9GLOM</name>
<feature type="non-terminal residue" evidence="1">
    <location>
        <position position="56"/>
    </location>
</feature>
<proteinExistence type="predicted"/>
<feature type="non-terminal residue" evidence="1">
    <location>
        <position position="1"/>
    </location>
</feature>